<name>A0ABN6VU89_9BACT</name>
<dbReference type="SUPFAM" id="SSF55785">
    <property type="entry name" value="PYP-like sensor domain (PAS domain)"/>
    <property type="match status" value="1"/>
</dbReference>
<keyword evidence="7" id="KW-1133">Transmembrane helix</keyword>
<dbReference type="InterPro" id="IPR003594">
    <property type="entry name" value="HATPase_dom"/>
</dbReference>
<dbReference type="InterPro" id="IPR005467">
    <property type="entry name" value="His_kinase_dom"/>
</dbReference>
<dbReference type="InterPro" id="IPR035965">
    <property type="entry name" value="PAS-like_dom_sf"/>
</dbReference>
<evidence type="ECO:0000256" key="1">
    <source>
        <dbReference type="ARBA" id="ARBA00000085"/>
    </source>
</evidence>
<dbReference type="PROSITE" id="PS50109">
    <property type="entry name" value="HIS_KIN"/>
    <property type="match status" value="1"/>
</dbReference>
<dbReference type="SMART" id="SM00387">
    <property type="entry name" value="HATPase_c"/>
    <property type="match status" value="1"/>
</dbReference>
<comment type="catalytic activity">
    <reaction evidence="1">
        <text>ATP + protein L-histidine = ADP + protein N-phospho-L-histidine.</text>
        <dbReference type="EC" id="2.7.13.3"/>
    </reaction>
</comment>
<dbReference type="InterPro" id="IPR050351">
    <property type="entry name" value="BphY/WalK/GraS-like"/>
</dbReference>
<keyword evidence="5 11" id="KW-0418">Kinase</keyword>
<accession>A0ABN6VU89</accession>
<dbReference type="InterPro" id="IPR013767">
    <property type="entry name" value="PAS_fold"/>
</dbReference>
<evidence type="ECO:0000256" key="3">
    <source>
        <dbReference type="ARBA" id="ARBA00022553"/>
    </source>
</evidence>
<gene>
    <name evidence="11" type="ORF">GURASL_28460</name>
</gene>
<dbReference type="PROSITE" id="PS50113">
    <property type="entry name" value="PAC"/>
    <property type="match status" value="1"/>
</dbReference>
<protein>
    <recommendedName>
        <fullName evidence="2">histidine kinase</fullName>
        <ecNumber evidence="2">2.7.13.3</ecNumber>
    </recommendedName>
</protein>
<keyword evidence="4" id="KW-0808">Transferase</keyword>
<dbReference type="Pfam" id="PF00989">
    <property type="entry name" value="PAS"/>
    <property type="match status" value="1"/>
</dbReference>
<dbReference type="Proteomes" id="UP001317705">
    <property type="component" value="Chromosome"/>
</dbReference>
<dbReference type="GO" id="GO:0016301">
    <property type="term" value="F:kinase activity"/>
    <property type="evidence" value="ECO:0007669"/>
    <property type="project" value="UniProtKB-KW"/>
</dbReference>
<dbReference type="SMART" id="SM00091">
    <property type="entry name" value="PAS"/>
    <property type="match status" value="1"/>
</dbReference>
<dbReference type="CDD" id="cd00130">
    <property type="entry name" value="PAS"/>
    <property type="match status" value="1"/>
</dbReference>
<dbReference type="SMART" id="SM00388">
    <property type="entry name" value="HisKA"/>
    <property type="match status" value="1"/>
</dbReference>
<dbReference type="Pfam" id="PF02518">
    <property type="entry name" value="HATPase_c"/>
    <property type="match status" value="1"/>
</dbReference>
<dbReference type="Gene3D" id="3.30.565.10">
    <property type="entry name" value="Histidine kinase-like ATPase, C-terminal domain"/>
    <property type="match status" value="1"/>
</dbReference>
<dbReference type="CDD" id="cd00082">
    <property type="entry name" value="HisKA"/>
    <property type="match status" value="1"/>
</dbReference>
<dbReference type="Gene3D" id="1.10.287.130">
    <property type="match status" value="1"/>
</dbReference>
<dbReference type="PANTHER" id="PTHR42878">
    <property type="entry name" value="TWO-COMPONENT HISTIDINE KINASE"/>
    <property type="match status" value="1"/>
</dbReference>
<dbReference type="PRINTS" id="PR00344">
    <property type="entry name" value="BCTRLSENSOR"/>
</dbReference>
<dbReference type="PANTHER" id="PTHR42878:SF15">
    <property type="entry name" value="BACTERIOPHYTOCHROME"/>
    <property type="match status" value="1"/>
</dbReference>
<evidence type="ECO:0000256" key="4">
    <source>
        <dbReference type="ARBA" id="ARBA00022679"/>
    </source>
</evidence>
<dbReference type="SUPFAM" id="SSF55874">
    <property type="entry name" value="ATPase domain of HSP90 chaperone/DNA topoisomerase II/histidine kinase"/>
    <property type="match status" value="1"/>
</dbReference>
<dbReference type="EC" id="2.7.13.3" evidence="2"/>
<dbReference type="InterPro" id="IPR000014">
    <property type="entry name" value="PAS"/>
</dbReference>
<dbReference type="InterPro" id="IPR036890">
    <property type="entry name" value="HATPase_C_sf"/>
</dbReference>
<keyword evidence="7" id="KW-0812">Transmembrane</keyword>
<evidence type="ECO:0000259" key="10">
    <source>
        <dbReference type="PROSITE" id="PS50113"/>
    </source>
</evidence>
<dbReference type="EMBL" id="AP027151">
    <property type="protein sequence ID" value="BDV43923.1"/>
    <property type="molecule type" value="Genomic_DNA"/>
</dbReference>
<evidence type="ECO:0000313" key="12">
    <source>
        <dbReference type="Proteomes" id="UP001317705"/>
    </source>
</evidence>
<dbReference type="InterPro" id="IPR036097">
    <property type="entry name" value="HisK_dim/P_sf"/>
</dbReference>
<evidence type="ECO:0000259" key="9">
    <source>
        <dbReference type="PROSITE" id="PS50112"/>
    </source>
</evidence>
<evidence type="ECO:0000256" key="2">
    <source>
        <dbReference type="ARBA" id="ARBA00012438"/>
    </source>
</evidence>
<reference evidence="11 12" key="1">
    <citation type="submission" date="2022-12" db="EMBL/GenBank/DDBJ databases">
        <title>Polyphasic characterization of Geotalea uranireducens NIT-SL11 newly isolated from a complex of sewage sludge and microbially reduced graphene oxide.</title>
        <authorList>
            <person name="Xie L."/>
            <person name="Yoshida N."/>
            <person name="Meng L."/>
        </authorList>
    </citation>
    <scope>NUCLEOTIDE SEQUENCE [LARGE SCALE GENOMIC DNA]</scope>
    <source>
        <strain evidence="11 12">NIT-SL11</strain>
    </source>
</reference>
<feature type="transmembrane region" description="Helical" evidence="7">
    <location>
        <begin position="12"/>
        <end position="29"/>
    </location>
</feature>
<feature type="domain" description="PAS" evidence="9">
    <location>
        <begin position="104"/>
        <end position="158"/>
    </location>
</feature>
<evidence type="ECO:0000256" key="5">
    <source>
        <dbReference type="ARBA" id="ARBA00022777"/>
    </source>
</evidence>
<keyword evidence="6 7" id="KW-0472">Membrane</keyword>
<dbReference type="NCBIfam" id="TIGR00229">
    <property type="entry name" value="sensory_box"/>
    <property type="match status" value="1"/>
</dbReference>
<dbReference type="InterPro" id="IPR000700">
    <property type="entry name" value="PAS-assoc_C"/>
</dbReference>
<proteinExistence type="predicted"/>
<keyword evidence="3" id="KW-0597">Phosphoprotein</keyword>
<feature type="domain" description="PAC" evidence="10">
    <location>
        <begin position="177"/>
        <end position="229"/>
    </location>
</feature>
<evidence type="ECO:0000259" key="8">
    <source>
        <dbReference type="PROSITE" id="PS50109"/>
    </source>
</evidence>
<organism evidence="11 12">
    <name type="scientific">Geotalea uraniireducens</name>
    <dbReference type="NCBI Taxonomy" id="351604"/>
    <lineage>
        <taxon>Bacteria</taxon>
        <taxon>Pseudomonadati</taxon>
        <taxon>Thermodesulfobacteriota</taxon>
        <taxon>Desulfuromonadia</taxon>
        <taxon>Geobacterales</taxon>
        <taxon>Geobacteraceae</taxon>
        <taxon>Geotalea</taxon>
    </lineage>
</organism>
<feature type="domain" description="Histidine kinase" evidence="8">
    <location>
        <begin position="254"/>
        <end position="468"/>
    </location>
</feature>
<feature type="transmembrane region" description="Helical" evidence="7">
    <location>
        <begin position="49"/>
        <end position="69"/>
    </location>
</feature>
<dbReference type="PROSITE" id="PS50112">
    <property type="entry name" value="PAS"/>
    <property type="match status" value="1"/>
</dbReference>
<dbReference type="Pfam" id="PF00512">
    <property type="entry name" value="HisKA"/>
    <property type="match status" value="1"/>
</dbReference>
<evidence type="ECO:0000256" key="6">
    <source>
        <dbReference type="ARBA" id="ARBA00023136"/>
    </source>
</evidence>
<keyword evidence="12" id="KW-1185">Reference proteome</keyword>
<dbReference type="InterPro" id="IPR003661">
    <property type="entry name" value="HisK_dim/P_dom"/>
</dbReference>
<dbReference type="SUPFAM" id="SSF47384">
    <property type="entry name" value="Homodimeric domain of signal transducing histidine kinase"/>
    <property type="match status" value="1"/>
</dbReference>
<dbReference type="InterPro" id="IPR004358">
    <property type="entry name" value="Sig_transdc_His_kin-like_C"/>
</dbReference>
<evidence type="ECO:0000313" key="11">
    <source>
        <dbReference type="EMBL" id="BDV43923.1"/>
    </source>
</evidence>
<sequence length="513" mass="56680">MPNRGEKPYSRTERLVFWALILMSAFWIADTVIEAMARYSRGSVHPSLLIVYLGHLVMLLLQLVLILYVRRLFRQRQQLQREVEAAMARDVAEQRHAATAVRSEAAFFQQLLNALPTPVFYKNAACRYVLCNEAFAAFHGLPREEILGRTIFDLAPEEPARVCDASDREMLLAPGRRTVETALRGADGQPRQVLITKATILDRGGNASGVVGVFNDISEIRRSESEIRKLNRDLGQRADELAAKNDELASFGYSLSHDLTTPLTRISCATQTLADLYTNSLDEQGNYLVGSIAEGVERIESLVEAMLVLCRVGNDEMRHETVDLTRLAQRIAGELRESEPARQVEFAIAPGLTSFGDRNLLAVVMENLLGNAWKYTRQRAVARIEVGAFALAGGEAVFVRDNGVGFAMKDAARLFTVFERLHRQNDFPGSGVGLAIVQRVIERHGGRIWAEGTPGGGATFSFILPPANLYSTSCRGRSEEREAECAVPIDVGRIEGPLDEGSHVAAAEEQQGR</sequence>
<evidence type="ECO:0000256" key="7">
    <source>
        <dbReference type="SAM" id="Phobius"/>
    </source>
</evidence>
<dbReference type="Gene3D" id="3.30.450.20">
    <property type="entry name" value="PAS domain"/>
    <property type="match status" value="1"/>
</dbReference>